<feature type="binding site" evidence="12">
    <location>
        <position position="289"/>
    </location>
    <ligand>
        <name>K(+)</name>
        <dbReference type="ChEBI" id="CHEBI:29103"/>
    </ligand>
</feature>
<dbReference type="Pfam" id="PF00294">
    <property type="entry name" value="PfkB"/>
    <property type="match status" value="1"/>
</dbReference>
<keyword evidence="15" id="KW-1185">Reference proteome</keyword>
<accession>A0ABT0GZX5</accession>
<dbReference type="EMBL" id="JALNMJ010000020">
    <property type="protein sequence ID" value="MCK7614994.1"/>
    <property type="molecule type" value="Genomic_DNA"/>
</dbReference>
<evidence type="ECO:0000256" key="12">
    <source>
        <dbReference type="HAMAP-Rule" id="MF_01987"/>
    </source>
</evidence>
<feature type="binding site" evidence="12">
    <location>
        <position position="252"/>
    </location>
    <ligand>
        <name>K(+)</name>
        <dbReference type="ChEBI" id="CHEBI:29103"/>
    </ligand>
</feature>
<evidence type="ECO:0000256" key="7">
    <source>
        <dbReference type="ARBA" id="ARBA00022777"/>
    </source>
</evidence>
<keyword evidence="9 12" id="KW-0460">Magnesium</keyword>
<keyword evidence="7 12" id="KW-0418">Kinase</keyword>
<feature type="binding site" evidence="12">
    <location>
        <begin position="42"/>
        <end position="46"/>
    </location>
    <ligand>
        <name>substrate</name>
    </ligand>
</feature>
<evidence type="ECO:0000256" key="9">
    <source>
        <dbReference type="ARBA" id="ARBA00022842"/>
    </source>
</evidence>
<evidence type="ECO:0000256" key="10">
    <source>
        <dbReference type="ARBA" id="ARBA00022958"/>
    </source>
</evidence>
<dbReference type="InterPro" id="IPR011611">
    <property type="entry name" value="PfkB_dom"/>
</dbReference>
<dbReference type="RefSeq" id="WP_248157905.1">
    <property type="nucleotide sequence ID" value="NZ_JALNMJ010000020.1"/>
</dbReference>
<feature type="binding site" evidence="12">
    <location>
        <position position="291"/>
    </location>
    <ligand>
        <name>K(+)</name>
        <dbReference type="ChEBI" id="CHEBI:29103"/>
    </ligand>
</feature>
<dbReference type="PRINTS" id="PR00990">
    <property type="entry name" value="RIBOKINASE"/>
</dbReference>
<evidence type="ECO:0000256" key="8">
    <source>
        <dbReference type="ARBA" id="ARBA00022840"/>
    </source>
</evidence>
<dbReference type="CDD" id="cd01174">
    <property type="entry name" value="ribokinase"/>
    <property type="match status" value="1"/>
</dbReference>
<comment type="cofactor">
    <cofactor evidence="12">
        <name>Mg(2+)</name>
        <dbReference type="ChEBI" id="CHEBI:18420"/>
    </cofactor>
    <text evidence="12">Requires a divalent cation, most likely magnesium in vivo, as an electrophilic catalyst to aid phosphoryl group transfer. It is the chelate of the metal and the nucleotide that is the actual substrate.</text>
</comment>
<dbReference type="Gene3D" id="3.40.1190.20">
    <property type="match status" value="1"/>
</dbReference>
<dbReference type="Proteomes" id="UP001431221">
    <property type="component" value="Unassembled WGS sequence"/>
</dbReference>
<evidence type="ECO:0000256" key="4">
    <source>
        <dbReference type="ARBA" id="ARBA00022679"/>
    </source>
</evidence>
<dbReference type="SUPFAM" id="SSF53613">
    <property type="entry name" value="Ribokinase-like"/>
    <property type="match status" value="1"/>
</dbReference>
<sequence length="312" mass="32033">MAGGKGIAILGIYVADTAYLAGRMPKVGETILGSGFSLGPGGKGSNQSVAAGRAGGKVSFISKIGDDPFGKMALEIYAETGVTPRVEVMAGMPSGAAFIFVNDQTGENAIIVYPGAAGTISIADVEAHRAEIENAAVFVTQLEQPADAALAALRIARNAGVTTVFNPAPANPFDDESYGLCDFFVPNESEAAAIVGFAIETEEDARRAGEEFLKRGVKTALITLGEKGVYIHSAEMNLRIPAISAAPAIDTAGAGDAFIGGLATALSEGREIKDAVRFGCATAGIAVTRRGTAPAMPERAEIEALLEREALV</sequence>
<keyword evidence="4 12" id="KW-0808">Transferase</keyword>
<comment type="function">
    <text evidence="12">Catalyzes the phosphorylation of ribose at O-5 in a reaction requiring ATP and magnesium. The resulting D-ribose-5-phosphate can then be used either for sythesis of nucleotides, histidine, and tryptophan, or as a component of the pentose phosphate pathway.</text>
</comment>
<protein>
    <recommendedName>
        <fullName evidence="3 12">Ribokinase</fullName>
        <shortName evidence="12">RK</shortName>
        <ecNumber evidence="2 12">2.7.1.15</ecNumber>
    </recommendedName>
</protein>
<reference evidence="14" key="1">
    <citation type="submission" date="2022-04" db="EMBL/GenBank/DDBJ databases">
        <title>Roseibium sp. CAU 1639 isolated from mud.</title>
        <authorList>
            <person name="Kim W."/>
        </authorList>
    </citation>
    <scope>NUCLEOTIDE SEQUENCE</scope>
    <source>
        <strain evidence="14">CAU 1639</strain>
    </source>
</reference>
<keyword evidence="10 12" id="KW-0630">Potassium</keyword>
<comment type="similarity">
    <text evidence="1">Belongs to the carbohydrate kinase pfkB family.</text>
</comment>
<dbReference type="InterPro" id="IPR002173">
    <property type="entry name" value="Carboh/pur_kinase_PfkB_CS"/>
</dbReference>
<dbReference type="PANTHER" id="PTHR10584">
    <property type="entry name" value="SUGAR KINASE"/>
    <property type="match status" value="1"/>
</dbReference>
<keyword evidence="12" id="KW-0963">Cytoplasm</keyword>
<comment type="similarity">
    <text evidence="12">Belongs to the carbohydrate kinase PfkB family. Ribokinase subfamily.</text>
</comment>
<feature type="binding site" evidence="12">
    <location>
        <position position="286"/>
    </location>
    <ligand>
        <name>K(+)</name>
        <dbReference type="ChEBI" id="CHEBI:29103"/>
    </ligand>
</feature>
<feature type="binding site" evidence="12">
    <location>
        <position position="250"/>
    </location>
    <ligand>
        <name>K(+)</name>
        <dbReference type="ChEBI" id="CHEBI:29103"/>
    </ligand>
</feature>
<feature type="binding site" evidence="12">
    <location>
        <position position="187"/>
    </location>
    <ligand>
        <name>ATP</name>
        <dbReference type="ChEBI" id="CHEBI:30616"/>
    </ligand>
</feature>
<dbReference type="PROSITE" id="PS00584">
    <property type="entry name" value="PFKB_KINASES_2"/>
    <property type="match status" value="1"/>
</dbReference>
<keyword evidence="6 12" id="KW-0547">Nucleotide-binding</keyword>
<feature type="active site" description="Proton acceptor" evidence="12">
    <location>
        <position position="256"/>
    </location>
</feature>
<evidence type="ECO:0000256" key="6">
    <source>
        <dbReference type="ARBA" id="ARBA00022741"/>
    </source>
</evidence>
<name>A0ABT0GZX5_9HYPH</name>
<evidence type="ECO:0000256" key="1">
    <source>
        <dbReference type="ARBA" id="ARBA00005380"/>
    </source>
</evidence>
<keyword evidence="11 12" id="KW-0119">Carbohydrate metabolism</keyword>
<keyword evidence="5 12" id="KW-0479">Metal-binding</keyword>
<dbReference type="InterPro" id="IPR029056">
    <property type="entry name" value="Ribokinase-like"/>
</dbReference>
<dbReference type="InterPro" id="IPR011877">
    <property type="entry name" value="Ribokinase"/>
</dbReference>
<comment type="subunit">
    <text evidence="12">Homodimer.</text>
</comment>
<evidence type="ECO:0000313" key="15">
    <source>
        <dbReference type="Proteomes" id="UP001431221"/>
    </source>
</evidence>
<comment type="subcellular location">
    <subcellularLocation>
        <location evidence="12">Cytoplasm</location>
    </subcellularLocation>
</comment>
<evidence type="ECO:0000256" key="3">
    <source>
        <dbReference type="ARBA" id="ARBA00016943"/>
    </source>
</evidence>
<comment type="activity regulation">
    <text evidence="12">Activated by a monovalent cation that binds near, but not in, the active site. The most likely occupant of the site in vivo is potassium. Ion binding induces a conformational change that may alter substrate affinity.</text>
</comment>
<evidence type="ECO:0000256" key="11">
    <source>
        <dbReference type="ARBA" id="ARBA00023277"/>
    </source>
</evidence>
<dbReference type="EC" id="2.7.1.15" evidence="2 12"/>
<evidence type="ECO:0000313" key="14">
    <source>
        <dbReference type="EMBL" id="MCK7614994.1"/>
    </source>
</evidence>
<feature type="binding site" evidence="12">
    <location>
        <position position="256"/>
    </location>
    <ligand>
        <name>substrate</name>
    </ligand>
</feature>
<organism evidence="14 15">
    <name type="scientific">Roseibium sediminicola</name>
    <dbReference type="NCBI Taxonomy" id="2933272"/>
    <lineage>
        <taxon>Bacteria</taxon>
        <taxon>Pseudomonadati</taxon>
        <taxon>Pseudomonadota</taxon>
        <taxon>Alphaproteobacteria</taxon>
        <taxon>Hyphomicrobiales</taxon>
        <taxon>Stappiaceae</taxon>
        <taxon>Roseibium</taxon>
    </lineage>
</organism>
<evidence type="ECO:0000256" key="2">
    <source>
        <dbReference type="ARBA" id="ARBA00012035"/>
    </source>
</evidence>
<feature type="binding site" evidence="12">
    <location>
        <begin position="223"/>
        <end position="228"/>
    </location>
    <ligand>
        <name>ATP</name>
        <dbReference type="ChEBI" id="CHEBI:30616"/>
    </ligand>
</feature>
<proteinExistence type="inferred from homology"/>
<dbReference type="HAMAP" id="MF_01987">
    <property type="entry name" value="Ribokinase"/>
    <property type="match status" value="1"/>
</dbReference>
<comment type="caution">
    <text evidence="12">Lacks conserved residue(s) required for the propagation of feature annotation.</text>
</comment>
<evidence type="ECO:0000259" key="13">
    <source>
        <dbReference type="Pfam" id="PF00294"/>
    </source>
</evidence>
<dbReference type="PANTHER" id="PTHR10584:SF166">
    <property type="entry name" value="RIBOKINASE"/>
    <property type="match status" value="1"/>
</dbReference>
<comment type="caution">
    <text evidence="14">The sequence shown here is derived from an EMBL/GenBank/DDBJ whole genome shotgun (WGS) entry which is preliminary data.</text>
</comment>
<keyword evidence="8 12" id="KW-0067">ATP-binding</keyword>
<dbReference type="InterPro" id="IPR002139">
    <property type="entry name" value="Ribo/fructo_kinase"/>
</dbReference>
<feature type="binding site" evidence="12">
    <location>
        <begin position="255"/>
        <end position="256"/>
    </location>
    <ligand>
        <name>ATP</name>
        <dbReference type="ChEBI" id="CHEBI:30616"/>
    </ligand>
</feature>
<feature type="binding site" evidence="12">
    <location>
        <position position="143"/>
    </location>
    <ligand>
        <name>substrate</name>
    </ligand>
</feature>
<comment type="pathway">
    <text evidence="12">Carbohydrate metabolism; D-ribose degradation; D-ribose 5-phosphate from beta-D-ribopyranose: step 2/2.</text>
</comment>
<feature type="binding site" evidence="12">
    <location>
        <begin position="14"/>
        <end position="16"/>
    </location>
    <ligand>
        <name>substrate</name>
    </ligand>
</feature>
<dbReference type="GO" id="GO:0004747">
    <property type="term" value="F:ribokinase activity"/>
    <property type="evidence" value="ECO:0007669"/>
    <property type="project" value="UniProtKB-EC"/>
</dbReference>
<evidence type="ECO:0000256" key="5">
    <source>
        <dbReference type="ARBA" id="ARBA00022723"/>
    </source>
</evidence>
<comment type="catalytic activity">
    <reaction evidence="12">
        <text>D-ribose + ATP = D-ribose 5-phosphate + ADP + H(+)</text>
        <dbReference type="Rhea" id="RHEA:13697"/>
        <dbReference type="ChEBI" id="CHEBI:15378"/>
        <dbReference type="ChEBI" id="CHEBI:30616"/>
        <dbReference type="ChEBI" id="CHEBI:47013"/>
        <dbReference type="ChEBI" id="CHEBI:78346"/>
        <dbReference type="ChEBI" id="CHEBI:456216"/>
        <dbReference type="EC" id="2.7.1.15"/>
    </reaction>
</comment>
<feature type="domain" description="Carbohydrate kinase PfkB" evidence="13">
    <location>
        <begin position="18"/>
        <end position="298"/>
    </location>
</feature>
<gene>
    <name evidence="12 14" type="primary">rbsK</name>
    <name evidence="14" type="ORF">M0H32_22750</name>
</gene>
<dbReference type="NCBIfam" id="TIGR02152">
    <property type="entry name" value="D_ribokin_bact"/>
    <property type="match status" value="1"/>
</dbReference>